<dbReference type="OrthoDB" id="58416at2759"/>
<dbReference type="InterPro" id="IPR012312">
    <property type="entry name" value="Hemerythrin-like"/>
</dbReference>
<reference evidence="3" key="1">
    <citation type="journal article" date="2020" name="Stud. Mycol.">
        <title>101 Dothideomycetes genomes: a test case for predicting lifestyles and emergence of pathogens.</title>
        <authorList>
            <person name="Haridas S."/>
            <person name="Albert R."/>
            <person name="Binder M."/>
            <person name="Bloem J."/>
            <person name="Labutti K."/>
            <person name="Salamov A."/>
            <person name="Andreopoulos B."/>
            <person name="Baker S."/>
            <person name="Barry K."/>
            <person name="Bills G."/>
            <person name="Bluhm B."/>
            <person name="Cannon C."/>
            <person name="Castanera R."/>
            <person name="Culley D."/>
            <person name="Daum C."/>
            <person name="Ezra D."/>
            <person name="Gonzalez J."/>
            <person name="Henrissat B."/>
            <person name="Kuo A."/>
            <person name="Liang C."/>
            <person name="Lipzen A."/>
            <person name="Lutzoni F."/>
            <person name="Magnuson J."/>
            <person name="Mondo S."/>
            <person name="Nolan M."/>
            <person name="Ohm R."/>
            <person name="Pangilinan J."/>
            <person name="Park H.-J."/>
            <person name="Ramirez L."/>
            <person name="Alfaro M."/>
            <person name="Sun H."/>
            <person name="Tritt A."/>
            <person name="Yoshinaga Y."/>
            <person name="Zwiers L.-H."/>
            <person name="Turgeon B."/>
            <person name="Goodwin S."/>
            <person name="Spatafora J."/>
            <person name="Crous P."/>
            <person name="Grigoriev I."/>
        </authorList>
    </citation>
    <scope>NUCLEOTIDE SEQUENCE</scope>
    <source>
        <strain evidence="3">CBS 262.69</strain>
    </source>
</reference>
<organism evidence="3 4">
    <name type="scientific">Trichodelitschia bisporula</name>
    <dbReference type="NCBI Taxonomy" id="703511"/>
    <lineage>
        <taxon>Eukaryota</taxon>
        <taxon>Fungi</taxon>
        <taxon>Dikarya</taxon>
        <taxon>Ascomycota</taxon>
        <taxon>Pezizomycotina</taxon>
        <taxon>Dothideomycetes</taxon>
        <taxon>Dothideomycetes incertae sedis</taxon>
        <taxon>Phaeotrichales</taxon>
        <taxon>Phaeotrichaceae</taxon>
        <taxon>Trichodelitschia</taxon>
    </lineage>
</organism>
<dbReference type="Proteomes" id="UP000799640">
    <property type="component" value="Unassembled WGS sequence"/>
</dbReference>
<keyword evidence="4" id="KW-1185">Reference proteome</keyword>
<feature type="region of interest" description="Disordered" evidence="1">
    <location>
        <begin position="1"/>
        <end position="27"/>
    </location>
</feature>
<gene>
    <name evidence="3" type="ORF">EJ06DRAFT_478778</name>
</gene>
<dbReference type="EMBL" id="ML996698">
    <property type="protein sequence ID" value="KAF2399028.1"/>
    <property type="molecule type" value="Genomic_DNA"/>
</dbReference>
<sequence length="258" mass="29385">MSPRPWADTPFPLIPTPRPTSTDKSGKQHFSVRMAQEMVYIHNAVLRCLNAIYNQAPYVSTPTDIRDLLQLIAHWLYELHHHHTTEEDMFFPRVEEITGNTGVMSGNVEQHEAFEPGLAALEAYVKTTTPETYDGSKLQAIIDSFGEILQTHLSDEITTLLSLAPYPNDELQKAWTDTSAWVLRTCDRTVQTPILMGCSDRTYEGGLGPALPFPVFLPPLVHFWYERRWAKAWRFLPCTTYGEPRPLAFGPPEQKMVK</sequence>
<dbReference type="InterPro" id="IPR053206">
    <property type="entry name" value="Dimeric_xanthone_biosynth"/>
</dbReference>
<evidence type="ECO:0000256" key="1">
    <source>
        <dbReference type="SAM" id="MobiDB-lite"/>
    </source>
</evidence>
<evidence type="ECO:0000313" key="3">
    <source>
        <dbReference type="EMBL" id="KAF2399028.1"/>
    </source>
</evidence>
<protein>
    <recommendedName>
        <fullName evidence="2">Hemerythrin-like domain-containing protein</fullName>
    </recommendedName>
</protein>
<dbReference type="PANTHER" id="PTHR38048">
    <property type="entry name" value="EXPRESSED PROTEIN"/>
    <property type="match status" value="1"/>
</dbReference>
<name>A0A6G1HSJ3_9PEZI</name>
<proteinExistence type="predicted"/>
<dbReference type="CDD" id="cd12108">
    <property type="entry name" value="Hr-like"/>
    <property type="match status" value="1"/>
</dbReference>
<dbReference type="Gene3D" id="1.20.120.520">
    <property type="entry name" value="nmb1532 protein domain like"/>
    <property type="match status" value="1"/>
</dbReference>
<dbReference type="AlphaFoldDB" id="A0A6G1HSJ3"/>
<evidence type="ECO:0000259" key="2">
    <source>
        <dbReference type="Pfam" id="PF01814"/>
    </source>
</evidence>
<evidence type="ECO:0000313" key="4">
    <source>
        <dbReference type="Proteomes" id="UP000799640"/>
    </source>
</evidence>
<dbReference type="PANTHER" id="PTHR38048:SF2">
    <property type="entry name" value="HEMERYTHRIN-LIKE DOMAIN-CONTAINING PROTEIN"/>
    <property type="match status" value="1"/>
</dbReference>
<accession>A0A6G1HSJ3</accession>
<dbReference type="Pfam" id="PF01814">
    <property type="entry name" value="Hemerythrin"/>
    <property type="match status" value="1"/>
</dbReference>
<feature type="domain" description="Hemerythrin-like" evidence="2">
    <location>
        <begin position="38"/>
        <end position="162"/>
    </location>
</feature>